<dbReference type="Proteomes" id="UP001178461">
    <property type="component" value="Chromosome 17"/>
</dbReference>
<evidence type="ECO:0000256" key="1">
    <source>
        <dbReference type="SAM" id="MobiDB-lite"/>
    </source>
</evidence>
<evidence type="ECO:0000313" key="2">
    <source>
        <dbReference type="EMBL" id="CAI5797034.1"/>
    </source>
</evidence>
<feature type="compositionally biased region" description="Basic and acidic residues" evidence="1">
    <location>
        <begin position="35"/>
        <end position="48"/>
    </location>
</feature>
<accession>A0AA35PQT6</accession>
<dbReference type="AlphaFoldDB" id="A0AA35PQT6"/>
<name>A0AA35PQT6_9SAUR</name>
<feature type="region of interest" description="Disordered" evidence="1">
    <location>
        <begin position="26"/>
        <end position="58"/>
    </location>
</feature>
<dbReference type="EMBL" id="OX395142">
    <property type="protein sequence ID" value="CAI5797034.1"/>
    <property type="molecule type" value="Genomic_DNA"/>
</dbReference>
<proteinExistence type="predicted"/>
<reference evidence="2" key="1">
    <citation type="submission" date="2022-12" db="EMBL/GenBank/DDBJ databases">
        <authorList>
            <person name="Alioto T."/>
            <person name="Alioto T."/>
            <person name="Gomez Garrido J."/>
        </authorList>
    </citation>
    <scope>NUCLEOTIDE SEQUENCE</scope>
</reference>
<keyword evidence="3" id="KW-1185">Reference proteome</keyword>
<sequence length="284" mass="31622">MHNKSSWQGKERRRWREGFRECRNHLALVPEEETSGSREQDPDSKERLSSAGPMRTSSDSFRKEMCCFDRRPGKGLLVALSGLHSGSEKDAPHITCYHWAGDIPTQITKVHRILIASVAAFEPLLGISGDGSAPEMAICVKCGCQYIDKESSRRPHNTNPEKVTASLTMEQVESSHGIDWRSIFSLQCYAGHIRHSKTKMQQECNKVPNYSKQRSIDEGRARTHTAPHTQLLKGNACMGRGIAVLQLTHPTSPVQKPPSVTIKKAGSQLGQVCVNSYKHTSLLH</sequence>
<gene>
    <name evidence="2" type="ORF">PODLI_1B013003</name>
</gene>
<organism evidence="2 3">
    <name type="scientific">Podarcis lilfordi</name>
    <name type="common">Lilford's wall lizard</name>
    <dbReference type="NCBI Taxonomy" id="74358"/>
    <lineage>
        <taxon>Eukaryota</taxon>
        <taxon>Metazoa</taxon>
        <taxon>Chordata</taxon>
        <taxon>Craniata</taxon>
        <taxon>Vertebrata</taxon>
        <taxon>Euteleostomi</taxon>
        <taxon>Lepidosauria</taxon>
        <taxon>Squamata</taxon>
        <taxon>Bifurcata</taxon>
        <taxon>Unidentata</taxon>
        <taxon>Episquamata</taxon>
        <taxon>Laterata</taxon>
        <taxon>Lacertibaenia</taxon>
        <taxon>Lacertidae</taxon>
        <taxon>Podarcis</taxon>
    </lineage>
</organism>
<protein>
    <submittedName>
        <fullName evidence="2">Uncharacterized protein</fullName>
    </submittedName>
</protein>
<evidence type="ECO:0000313" key="3">
    <source>
        <dbReference type="Proteomes" id="UP001178461"/>
    </source>
</evidence>